<proteinExistence type="predicted"/>
<evidence type="ECO:0000259" key="1">
    <source>
        <dbReference type="Pfam" id="PF26555"/>
    </source>
</evidence>
<gene>
    <name evidence="3" type="ORF">XD54_0967</name>
</gene>
<dbReference type="InterPro" id="IPR058496">
    <property type="entry name" value="DUF8183_N"/>
</dbReference>
<feature type="domain" description="DUF8183" evidence="2">
    <location>
        <begin position="6"/>
        <end position="136"/>
    </location>
</feature>
<dbReference type="InterPro" id="IPR058836">
    <property type="entry name" value="DUF8183_C"/>
</dbReference>
<dbReference type="PATRIC" id="fig|172049.5.peg.1831"/>
<feature type="domain" description="DUF8183" evidence="1">
    <location>
        <begin position="137"/>
        <end position="201"/>
    </location>
</feature>
<dbReference type="Pfam" id="PF26555">
    <property type="entry name" value="HTH_78"/>
    <property type="match status" value="1"/>
</dbReference>
<evidence type="ECO:0000313" key="4">
    <source>
        <dbReference type="Proteomes" id="UP000053911"/>
    </source>
</evidence>
<evidence type="ECO:0000259" key="2">
    <source>
        <dbReference type="Pfam" id="PF26556"/>
    </source>
</evidence>
<name>A0A117L1I9_9EURY</name>
<dbReference type="AlphaFoldDB" id="A0A117L1I9"/>
<accession>A0A117L1I9</accession>
<comment type="caution">
    <text evidence="3">The sequence shown here is derived from an EMBL/GenBank/DDBJ whole genome shotgun (WGS) entry which is preliminary data.</text>
</comment>
<dbReference type="Proteomes" id="UP000053911">
    <property type="component" value="Unassembled WGS sequence"/>
</dbReference>
<evidence type="ECO:0000313" key="3">
    <source>
        <dbReference type="EMBL" id="KUK17781.1"/>
    </source>
</evidence>
<organism evidence="3 4">
    <name type="scientific">Thermococcus sibiricus</name>
    <dbReference type="NCBI Taxonomy" id="172049"/>
    <lineage>
        <taxon>Archaea</taxon>
        <taxon>Methanobacteriati</taxon>
        <taxon>Methanobacteriota</taxon>
        <taxon>Thermococci</taxon>
        <taxon>Thermococcales</taxon>
        <taxon>Thermococcaceae</taxon>
        <taxon>Thermococcus</taxon>
    </lineage>
</organism>
<sequence length="202" mass="23057">MVIQVEVIQWLEEGYDDAKDIVDLPWNVTKHAEGVYVAEYPKIPFVLNVVITEGFVHLIVPLGLETVTMELPERLKVYHALLVLNERLNLIKFTISGMNEEIRLRVDLDRKTLGKGEFNDALTALLIGLNQVIAALGLEENFARAVFERIASMVMDRIEKGVKKEEILKFLIIKVGMDPKDAKEFLNRIIEQIQPKEEVGYV</sequence>
<protein>
    <submittedName>
        <fullName evidence="3">Uncharacterized protein</fullName>
    </submittedName>
</protein>
<reference evidence="4" key="1">
    <citation type="journal article" date="2015" name="MBio">
        <title>Genome-Resolved Metagenomic Analysis Reveals Roles for Candidate Phyla and Other Microbial Community Members in Biogeochemical Transformations in Oil Reservoirs.</title>
        <authorList>
            <person name="Hu P."/>
            <person name="Tom L."/>
            <person name="Singh A."/>
            <person name="Thomas B.C."/>
            <person name="Baker B.J."/>
            <person name="Piceno Y.M."/>
            <person name="Andersen G.L."/>
            <person name="Banfield J.F."/>
        </authorList>
    </citation>
    <scope>NUCLEOTIDE SEQUENCE [LARGE SCALE GENOMIC DNA]</scope>
</reference>
<dbReference type="Pfam" id="PF26556">
    <property type="entry name" value="DUF8183"/>
    <property type="match status" value="1"/>
</dbReference>
<dbReference type="EMBL" id="LGFD01000015">
    <property type="protein sequence ID" value="KUK17781.1"/>
    <property type="molecule type" value="Genomic_DNA"/>
</dbReference>